<dbReference type="PANTHER" id="PTHR47371">
    <property type="entry name" value="LIPOTEICHOIC ACID SYNTHASE"/>
    <property type="match status" value="1"/>
</dbReference>
<evidence type="ECO:0000256" key="2">
    <source>
        <dbReference type="ARBA" id="ARBA00022475"/>
    </source>
</evidence>
<dbReference type="InterPro" id="IPR050448">
    <property type="entry name" value="OpgB/LTA_synthase_biosynth"/>
</dbReference>
<evidence type="ECO:0000259" key="7">
    <source>
        <dbReference type="Pfam" id="PF00884"/>
    </source>
</evidence>
<organism evidence="8 9">
    <name type="scientific">Flavobacterium hankyongi</name>
    <dbReference type="NCBI Taxonomy" id="1176532"/>
    <lineage>
        <taxon>Bacteria</taxon>
        <taxon>Pseudomonadati</taxon>
        <taxon>Bacteroidota</taxon>
        <taxon>Flavobacteriia</taxon>
        <taxon>Flavobacteriales</taxon>
        <taxon>Flavobacteriaceae</taxon>
        <taxon>Flavobacterium</taxon>
    </lineage>
</organism>
<keyword evidence="2" id="KW-1003">Cell membrane</keyword>
<comment type="subcellular location">
    <subcellularLocation>
        <location evidence="1">Cell membrane</location>
        <topology evidence="1">Multi-pass membrane protein</topology>
    </subcellularLocation>
</comment>
<dbReference type="SUPFAM" id="SSF53649">
    <property type="entry name" value="Alkaline phosphatase-like"/>
    <property type="match status" value="1"/>
</dbReference>
<keyword evidence="9" id="KW-1185">Reference proteome</keyword>
<dbReference type="Pfam" id="PF00884">
    <property type="entry name" value="Sulfatase"/>
    <property type="match status" value="1"/>
</dbReference>
<sequence>MSIMLFIELFSFAAEFPFWDEFKTKFNFIAVDYLIYTYEVVENINQSYPIPMLIFGLAVCIFLILYFFRKKGIFKYAFSDQMRFGERFIYTAIIVISSLGMLKLLQNKQAEFSSNTYVNELTKNGVFSFFSALIANELDYQQFYSTLPEKEVYTLLKKELLQENENFTNTKFDNITRKREGKSTENPNIILISIESFSAEFLQKFGNKQNLTTSYENLASDGIFFTNMFATGTRTVRGMEALMLCVPPTPGNSIVRRPNNDQLFSIATILKKKNYDLKFIYGGDGYFDNMNAFFGGQGFTIVDRNRGNPLPENIKTERINIEDKDVTFENAWGICDEDIYNQSLKMADLKTKSNQPFFQFIMTTSNHKPFTFPENKISMKEGSRESAIKYTDYALGEFIKNAKTKSWFSNTVFVIVADHCASSAGKWEINTEKHHIPAVIFNFKSTKMEVGKLASQIDLMPTLFSLFDWNFENATFGKNIFIMKPEEERALIGNYRTLGLLKNNIFTQIDDHKNTRQFLYNHENKTISNELKLKNEVLKKVTISYYQAASERFKNGKMKERSN</sequence>
<name>A0ABP8ZRQ2_9FLAO</name>
<evidence type="ECO:0000313" key="8">
    <source>
        <dbReference type="EMBL" id="GAA4764272.1"/>
    </source>
</evidence>
<dbReference type="PANTHER" id="PTHR47371:SF3">
    <property type="entry name" value="PHOSPHOGLYCEROL TRANSFERASE I"/>
    <property type="match status" value="1"/>
</dbReference>
<dbReference type="PIRSF" id="PIRSF005091">
    <property type="entry name" value="Mmb_sulf_HI1246"/>
    <property type="match status" value="1"/>
</dbReference>
<evidence type="ECO:0000256" key="3">
    <source>
        <dbReference type="ARBA" id="ARBA00022692"/>
    </source>
</evidence>
<proteinExistence type="predicted"/>
<reference evidence="9" key="1">
    <citation type="journal article" date="2019" name="Int. J. Syst. Evol. Microbiol.">
        <title>The Global Catalogue of Microorganisms (GCM) 10K type strain sequencing project: providing services to taxonomists for standard genome sequencing and annotation.</title>
        <authorList>
            <consortium name="The Broad Institute Genomics Platform"/>
            <consortium name="The Broad Institute Genome Sequencing Center for Infectious Disease"/>
            <person name="Wu L."/>
            <person name="Ma J."/>
        </authorList>
    </citation>
    <scope>NUCLEOTIDE SEQUENCE [LARGE SCALE GENOMIC DNA]</scope>
    <source>
        <strain evidence="9">JCM 18198</strain>
    </source>
</reference>
<dbReference type="CDD" id="cd16015">
    <property type="entry name" value="LTA_synthase"/>
    <property type="match status" value="1"/>
</dbReference>
<dbReference type="Gene3D" id="3.40.720.10">
    <property type="entry name" value="Alkaline Phosphatase, subunit A"/>
    <property type="match status" value="1"/>
</dbReference>
<evidence type="ECO:0000256" key="1">
    <source>
        <dbReference type="ARBA" id="ARBA00004651"/>
    </source>
</evidence>
<evidence type="ECO:0000256" key="5">
    <source>
        <dbReference type="ARBA" id="ARBA00023136"/>
    </source>
</evidence>
<dbReference type="InterPro" id="IPR000917">
    <property type="entry name" value="Sulfatase_N"/>
</dbReference>
<evidence type="ECO:0000256" key="6">
    <source>
        <dbReference type="SAM" id="Phobius"/>
    </source>
</evidence>
<dbReference type="EMBL" id="BAABIP010000008">
    <property type="protein sequence ID" value="GAA4764272.1"/>
    <property type="molecule type" value="Genomic_DNA"/>
</dbReference>
<keyword evidence="4 6" id="KW-1133">Transmembrane helix</keyword>
<dbReference type="InterPro" id="IPR017850">
    <property type="entry name" value="Alkaline_phosphatase_core_sf"/>
</dbReference>
<evidence type="ECO:0000256" key="4">
    <source>
        <dbReference type="ARBA" id="ARBA00022989"/>
    </source>
</evidence>
<feature type="domain" description="Sulfatase N-terminal" evidence="7">
    <location>
        <begin position="187"/>
        <end position="468"/>
    </location>
</feature>
<feature type="transmembrane region" description="Helical" evidence="6">
    <location>
        <begin position="48"/>
        <end position="68"/>
    </location>
</feature>
<dbReference type="InterPro" id="IPR012160">
    <property type="entry name" value="LtaS-like"/>
</dbReference>
<dbReference type="RefSeq" id="WP_264542840.1">
    <property type="nucleotide sequence ID" value="NZ_BAABIP010000008.1"/>
</dbReference>
<evidence type="ECO:0000313" key="9">
    <source>
        <dbReference type="Proteomes" id="UP001500141"/>
    </source>
</evidence>
<dbReference type="Proteomes" id="UP001500141">
    <property type="component" value="Unassembled WGS sequence"/>
</dbReference>
<gene>
    <name evidence="8" type="ORF">GCM10023230_12270</name>
</gene>
<protein>
    <submittedName>
        <fullName evidence="8">Sulfatase-like hydrolase/transferase</fullName>
    </submittedName>
</protein>
<comment type="caution">
    <text evidence="8">The sequence shown here is derived from an EMBL/GenBank/DDBJ whole genome shotgun (WGS) entry which is preliminary data.</text>
</comment>
<dbReference type="Gene3D" id="3.30.1120.80">
    <property type="match status" value="1"/>
</dbReference>
<accession>A0ABP8ZRQ2</accession>
<keyword evidence="5 6" id="KW-0472">Membrane</keyword>
<feature type="transmembrane region" description="Helical" evidence="6">
    <location>
        <begin position="88"/>
        <end position="105"/>
    </location>
</feature>
<keyword evidence="3 6" id="KW-0812">Transmembrane</keyword>